<comment type="caution">
    <text evidence="1">The sequence shown here is derived from an EMBL/GenBank/DDBJ whole genome shotgun (WGS) entry which is preliminary data.</text>
</comment>
<reference evidence="1 2" key="1">
    <citation type="journal article" date="2022" name="G3 (Bethesda)">
        <title>Whole-genome sequence and methylome profiling of the almond [Prunus dulcis (Mill.) D.A. Webb] cultivar 'Nonpareil'.</title>
        <authorList>
            <person name="D'Amico-Willman K.M."/>
            <person name="Ouma W.Z."/>
            <person name="Meulia T."/>
            <person name="Sideli G.M."/>
            <person name="Gradziel T.M."/>
            <person name="Fresnedo-Ramirez J."/>
        </authorList>
    </citation>
    <scope>NUCLEOTIDE SEQUENCE [LARGE SCALE GENOMIC DNA]</scope>
    <source>
        <strain evidence="1">Clone GOH B32 T37-40</strain>
    </source>
</reference>
<dbReference type="PANTHER" id="PTHR37610:SF38">
    <property type="entry name" value="RETROTRANSPOSON COPIA-LIKE N-TERMINAL DOMAIN-CONTAINING PROTEIN"/>
    <property type="match status" value="1"/>
</dbReference>
<organism evidence="1 2">
    <name type="scientific">Prunus dulcis</name>
    <name type="common">Almond</name>
    <name type="synonym">Amygdalus dulcis</name>
    <dbReference type="NCBI Taxonomy" id="3755"/>
    <lineage>
        <taxon>Eukaryota</taxon>
        <taxon>Viridiplantae</taxon>
        <taxon>Streptophyta</taxon>
        <taxon>Embryophyta</taxon>
        <taxon>Tracheophyta</taxon>
        <taxon>Spermatophyta</taxon>
        <taxon>Magnoliopsida</taxon>
        <taxon>eudicotyledons</taxon>
        <taxon>Gunneridae</taxon>
        <taxon>Pentapetalae</taxon>
        <taxon>rosids</taxon>
        <taxon>fabids</taxon>
        <taxon>Rosales</taxon>
        <taxon>Rosaceae</taxon>
        <taxon>Amygdaloideae</taxon>
        <taxon>Amygdaleae</taxon>
        <taxon>Prunus</taxon>
    </lineage>
</organism>
<name>A0AAD4VFP3_PRUDU</name>
<evidence type="ECO:0000313" key="1">
    <source>
        <dbReference type="EMBL" id="KAI5324240.1"/>
    </source>
</evidence>
<dbReference type="AlphaFoldDB" id="A0AAD4VFP3"/>
<sequence length="119" mass="13482">MSNFTESSSSPPIVTVHTESSTNLPMEFKLNGSNHEIWASMIELHATTQGKLGYLTGDTDALDSQELKFGKWKITDAVVKSWMLRTIEPSLLNMFHTLPTAREIWDVVNHMFYDGYDIS</sequence>
<dbReference type="PANTHER" id="PTHR37610">
    <property type="entry name" value="CCHC-TYPE DOMAIN-CONTAINING PROTEIN"/>
    <property type="match status" value="1"/>
</dbReference>
<proteinExistence type="predicted"/>
<evidence type="ECO:0000313" key="2">
    <source>
        <dbReference type="Proteomes" id="UP001054821"/>
    </source>
</evidence>
<accession>A0AAD4VFP3</accession>
<keyword evidence="2" id="KW-1185">Reference proteome</keyword>
<gene>
    <name evidence="1" type="ORF">L3X38_033313</name>
</gene>
<dbReference type="EMBL" id="JAJFAZ020000006">
    <property type="protein sequence ID" value="KAI5324240.1"/>
    <property type="molecule type" value="Genomic_DNA"/>
</dbReference>
<dbReference type="Proteomes" id="UP001054821">
    <property type="component" value="Chromosome 6"/>
</dbReference>
<evidence type="ECO:0008006" key="3">
    <source>
        <dbReference type="Google" id="ProtNLM"/>
    </source>
</evidence>
<protein>
    <recommendedName>
        <fullName evidence="3">Retrotransposon Copia-like N-terminal domain-containing protein</fullName>
    </recommendedName>
</protein>